<dbReference type="RefSeq" id="WP_243250229.1">
    <property type="nucleotide sequence ID" value="NZ_CP084959.1"/>
</dbReference>
<gene>
    <name evidence="1" type="ORF">DSM110277_02017</name>
</gene>
<sequence length="665" mass="71485">MAIFSGAFTAIVGFVSTTLGISVAAATTLTQVGVSLAISALTKPKQPTIPPQEVQANISQAAAARRRSYGKVLLGGVRAFFEAKDGVLHIIIVHNEGAVSEILDFVIDGEKVVLNGSGVTTDTDGAFSFDGLVRIQTRNGTQSDYADLLAAFPAMWTAAHRIDGSVTTYARLTGPSPSRISAIFPKGANTVIQMIVNGAEVFDPRTDTVGFDDNPALVARDFMSHPDGMRIPEIHFDDDAIGTFADICDAQGYKAAGTYSLNDEPRNVLEAIMKNCDGQPYLTPEGKIGLMGGQYSEPDMTIGQDDILEVNWETGVDAMTDFNVLKGTYTSPDHNFKTEEAPERRNEALLDIQAERTETLDVPWCPDGNQMQKLMQTFEMRERPRYRVNIVTNLVGIKARFPKGDGIHTIRIDHPRIGGVYEVLSHGYSAESGKCRIGLRSTYDAWSNVDLKPLSPPLSSLSQNVQVNPVPSGLALSQEIVAISGETSGVQIVAQVSDPNRNDLQLIVEFKRADLLAFFPWTRMSVAEGALRAVSGVVGEGEYDVRAYWFGQGAAEEDYPEGTITVISNPTVPATPTDFDGSASGSSASLSWVNAPANYSATRIFRNTVDSYAGASFVDDVTGLAGQPSSFTDSPAAGTYFYWAVTLNPSFVPSPETASVEITIA</sequence>
<accession>A0AAX3AG71</accession>
<name>A0AAX3AG71_9RHOB</name>
<evidence type="ECO:0000313" key="1">
    <source>
        <dbReference type="EMBL" id="UOA23588.1"/>
    </source>
</evidence>
<dbReference type="Proteomes" id="UP000830781">
    <property type="component" value="Chromosome"/>
</dbReference>
<keyword evidence="2" id="KW-1185">Reference proteome</keyword>
<protein>
    <recommendedName>
        <fullName evidence="3">Phage tail protein</fullName>
    </recommendedName>
</protein>
<reference evidence="2" key="1">
    <citation type="journal article" date="2022" name="Microorganisms">
        <title>Beyond the ABCs#Discovery of Three New Plasmid Types in Rhodobacterales (RepQ, RepY, RepW).</title>
        <authorList>
            <person name="Freese H.M."/>
            <person name="Ringel V."/>
            <person name="Overmann J."/>
            <person name="Petersen J."/>
        </authorList>
    </citation>
    <scope>NUCLEOTIDE SEQUENCE [LARGE SCALE GENOMIC DNA]</scope>
    <source>
        <strain evidence="2">DSM 110277</strain>
    </source>
</reference>
<evidence type="ECO:0008006" key="3">
    <source>
        <dbReference type="Google" id="ProtNLM"/>
    </source>
</evidence>
<dbReference type="AlphaFoldDB" id="A0AAX3AG71"/>
<dbReference type="EMBL" id="CP084959">
    <property type="protein sequence ID" value="UOA23588.1"/>
    <property type="molecule type" value="Genomic_DNA"/>
</dbReference>
<evidence type="ECO:0000313" key="2">
    <source>
        <dbReference type="Proteomes" id="UP000830781"/>
    </source>
</evidence>
<organism evidence="1 2">
    <name type="scientific">Sulfitobacter pontiacus</name>
    <dbReference type="NCBI Taxonomy" id="60137"/>
    <lineage>
        <taxon>Bacteria</taxon>
        <taxon>Pseudomonadati</taxon>
        <taxon>Pseudomonadota</taxon>
        <taxon>Alphaproteobacteria</taxon>
        <taxon>Rhodobacterales</taxon>
        <taxon>Roseobacteraceae</taxon>
        <taxon>Sulfitobacter</taxon>
    </lineage>
</organism>
<proteinExistence type="predicted"/>